<keyword evidence="3" id="KW-0808">Transferase</keyword>
<sequence>MEPPGLDPIMANTPLQGLAYAVRTAYGDTFKLAVASGAAKPLLLPWCLLGPFVVPALWLAVPHRRRTWFYRTRWLAMALVVWSNVYHLRYVSSANMACAYAAGLASTWGTILSLNLLVWTRPQFDAARVRRVKKGGDLARVAGSDDADNSNHGQGKLQDARLESTGHEPGGKGAANGDGNGSATGLRTRKILFKSSGKDSSQQQEGYEYIWEPYPSAGGFLERLAWTTDLILSFRGAGWNWSVSSLPRPQIPLQISHGDKVDIVSIPKVSRSGYKRHHTTSEFVRDRLAKVVLLYLVLDFLSVHMVKDPYFILGPDHRGYMLPPHLRNLPPWLLLAYREAFCLAGVYSAIEAVFAVSDLVQYWLASRFYPSRAALFQFASTFGSFEQVLDRGLAGWWGGLWHQTFRMQFSAPATYLVREGYYLRRGTPLASVVAALVSFAQSGVLHASGSLTSVPETRPWRAPAFFFLQMVGVLLQGLAAWLLGGYVREMPRVVRRAGNLVFALGWLYSTAGLFMDDLSSTGLWTVEPVPVSLFRFLGFGFEGDYWWRWDRDHLPKVYIGETWWQTGIAL</sequence>
<comment type="subcellular location">
    <subcellularLocation>
        <location evidence="1">Membrane</location>
        <topology evidence="1">Multi-pass membrane protein</topology>
    </subcellularLocation>
</comment>
<evidence type="ECO:0000256" key="3">
    <source>
        <dbReference type="ARBA" id="ARBA00022679"/>
    </source>
</evidence>
<evidence type="ECO:0000256" key="6">
    <source>
        <dbReference type="ARBA" id="ARBA00023136"/>
    </source>
</evidence>
<evidence type="ECO:0000313" key="11">
    <source>
        <dbReference type="Proteomes" id="UP000219286"/>
    </source>
</evidence>
<keyword evidence="6 8" id="KW-0472">Membrane</keyword>
<dbReference type="InterPro" id="IPR032805">
    <property type="entry name" value="Wax_synthase_dom"/>
</dbReference>
<accession>A0A2H2Z2A8</accession>
<dbReference type="GO" id="GO:0016020">
    <property type="term" value="C:membrane"/>
    <property type="evidence" value="ECO:0007669"/>
    <property type="project" value="UniProtKB-SubCell"/>
</dbReference>
<protein>
    <recommendedName>
        <fullName evidence="9">Wax synthase domain-containing protein</fullName>
    </recommendedName>
</protein>
<evidence type="ECO:0000256" key="8">
    <source>
        <dbReference type="SAM" id="Phobius"/>
    </source>
</evidence>
<evidence type="ECO:0000256" key="5">
    <source>
        <dbReference type="ARBA" id="ARBA00022989"/>
    </source>
</evidence>
<feature type="transmembrane region" description="Helical" evidence="8">
    <location>
        <begin position="43"/>
        <end position="61"/>
    </location>
</feature>
<gene>
    <name evidence="10" type="ORF">A9Z42_0022750</name>
</gene>
<comment type="caution">
    <text evidence="10">The sequence shown here is derived from an EMBL/GenBank/DDBJ whole genome shotgun (WGS) entry which is preliminary data.</text>
</comment>
<evidence type="ECO:0000259" key="9">
    <source>
        <dbReference type="Pfam" id="PF13813"/>
    </source>
</evidence>
<dbReference type="GO" id="GO:0008374">
    <property type="term" value="F:O-acyltransferase activity"/>
    <property type="evidence" value="ECO:0007669"/>
    <property type="project" value="InterPro"/>
</dbReference>
<feature type="compositionally biased region" description="Gly residues" evidence="7">
    <location>
        <begin position="171"/>
        <end position="182"/>
    </location>
</feature>
<feature type="transmembrane region" description="Helical" evidence="8">
    <location>
        <begin position="68"/>
        <end position="87"/>
    </location>
</feature>
<dbReference type="AlphaFoldDB" id="A0A2H2Z2A8"/>
<name>A0A2H2Z2A8_TRIPA</name>
<keyword evidence="5 8" id="KW-1133">Transmembrane helix</keyword>
<dbReference type="InterPro" id="IPR044851">
    <property type="entry name" value="Wax_synthase"/>
</dbReference>
<dbReference type="EMBL" id="LFMI01000257">
    <property type="protein sequence ID" value="OTA01949.1"/>
    <property type="molecule type" value="Genomic_DNA"/>
</dbReference>
<dbReference type="PANTHER" id="PTHR31595">
    <property type="entry name" value="LONG-CHAIN-ALCOHOL O-FATTY-ACYLTRANSFERASE 3-RELATED"/>
    <property type="match status" value="1"/>
</dbReference>
<evidence type="ECO:0000313" key="10">
    <source>
        <dbReference type="EMBL" id="OTA01949.1"/>
    </source>
</evidence>
<feature type="transmembrane region" description="Helical" evidence="8">
    <location>
        <begin position="426"/>
        <end position="444"/>
    </location>
</feature>
<reference evidence="10 11" key="1">
    <citation type="journal article" date="2015" name="Genome Announc.">
        <title>Genome sequence and annotation of Trichoderma parareesei, the ancestor of the cellulase producer Trichoderma reesei.</title>
        <authorList>
            <person name="Yang D."/>
            <person name="Pomraning K."/>
            <person name="Kopchinskiy A."/>
            <person name="Karimi Aghcheh R."/>
            <person name="Atanasova L."/>
            <person name="Chenthamara K."/>
            <person name="Baker S.E."/>
            <person name="Zhang R."/>
            <person name="Shen Q."/>
            <person name="Freitag M."/>
            <person name="Kubicek C.P."/>
            <person name="Druzhinina I.S."/>
        </authorList>
    </citation>
    <scope>NUCLEOTIDE SEQUENCE [LARGE SCALE GENOMIC DNA]</scope>
    <source>
        <strain evidence="10 11">CBS 125925</strain>
    </source>
</reference>
<evidence type="ECO:0000256" key="2">
    <source>
        <dbReference type="ARBA" id="ARBA00007282"/>
    </source>
</evidence>
<dbReference type="Proteomes" id="UP000219286">
    <property type="component" value="Unassembled WGS sequence"/>
</dbReference>
<feature type="region of interest" description="Disordered" evidence="7">
    <location>
        <begin position="162"/>
        <end position="183"/>
    </location>
</feature>
<proteinExistence type="inferred from homology"/>
<dbReference type="Pfam" id="PF13813">
    <property type="entry name" value="MBOAT_2"/>
    <property type="match status" value="1"/>
</dbReference>
<evidence type="ECO:0000256" key="7">
    <source>
        <dbReference type="SAM" id="MobiDB-lite"/>
    </source>
</evidence>
<keyword evidence="4 8" id="KW-0812">Transmembrane</keyword>
<organism evidence="10 11">
    <name type="scientific">Trichoderma parareesei</name>
    <name type="common">Filamentous fungus</name>
    <dbReference type="NCBI Taxonomy" id="858221"/>
    <lineage>
        <taxon>Eukaryota</taxon>
        <taxon>Fungi</taxon>
        <taxon>Dikarya</taxon>
        <taxon>Ascomycota</taxon>
        <taxon>Pezizomycotina</taxon>
        <taxon>Sordariomycetes</taxon>
        <taxon>Hypocreomycetidae</taxon>
        <taxon>Hypocreales</taxon>
        <taxon>Hypocreaceae</taxon>
        <taxon>Trichoderma</taxon>
    </lineage>
</organism>
<feature type="transmembrane region" description="Helical" evidence="8">
    <location>
        <begin position="464"/>
        <end position="485"/>
    </location>
</feature>
<evidence type="ECO:0000256" key="1">
    <source>
        <dbReference type="ARBA" id="ARBA00004141"/>
    </source>
</evidence>
<comment type="similarity">
    <text evidence="2">Belongs to the wax synthase family.</text>
</comment>
<feature type="transmembrane region" description="Helical" evidence="8">
    <location>
        <begin position="99"/>
        <end position="120"/>
    </location>
</feature>
<dbReference type="PANTHER" id="PTHR31595:SF67">
    <property type="entry name" value="WAX SYNTHASE DOMAIN-CONTAINING PROTEIN"/>
    <property type="match status" value="1"/>
</dbReference>
<evidence type="ECO:0000256" key="4">
    <source>
        <dbReference type="ARBA" id="ARBA00022692"/>
    </source>
</evidence>
<keyword evidence="11" id="KW-1185">Reference proteome</keyword>
<feature type="domain" description="Wax synthase" evidence="9">
    <location>
        <begin position="382"/>
        <end position="468"/>
    </location>
</feature>
<dbReference type="OrthoDB" id="2796277at2759"/>
<dbReference type="GO" id="GO:0006629">
    <property type="term" value="P:lipid metabolic process"/>
    <property type="evidence" value="ECO:0007669"/>
    <property type="project" value="InterPro"/>
</dbReference>